<keyword evidence="1" id="KW-0472">Membrane</keyword>
<name>A0A8S5TZS5_9CAUD</name>
<organism evidence="2">
    <name type="scientific">Myoviridae sp. cttph48</name>
    <dbReference type="NCBI Taxonomy" id="2825196"/>
    <lineage>
        <taxon>Viruses</taxon>
        <taxon>Duplodnaviria</taxon>
        <taxon>Heunggongvirae</taxon>
        <taxon>Uroviricota</taxon>
        <taxon>Caudoviricetes</taxon>
    </lineage>
</organism>
<protein>
    <submittedName>
        <fullName evidence="2">Hemolysin XhlA</fullName>
    </submittedName>
</protein>
<sequence>MEKDEELENRLGTIEKKIDKLADLITQTQLQEYRLSVVEKKLAETAEKVLKLDKRNGDTAIRWLGIIVSGIMTVLISYIAVKVGLK</sequence>
<accession>A0A8S5TZS5</accession>
<dbReference type="EMBL" id="BK015966">
    <property type="protein sequence ID" value="DAF87679.1"/>
    <property type="molecule type" value="Genomic_DNA"/>
</dbReference>
<proteinExistence type="predicted"/>
<evidence type="ECO:0000313" key="2">
    <source>
        <dbReference type="EMBL" id="DAF87679.1"/>
    </source>
</evidence>
<reference evidence="2" key="1">
    <citation type="journal article" date="2021" name="Proc. Natl. Acad. Sci. U.S.A.">
        <title>A Catalog of Tens of Thousands of Viruses from Human Metagenomes Reveals Hidden Associations with Chronic Diseases.</title>
        <authorList>
            <person name="Tisza M.J."/>
            <person name="Buck C.B."/>
        </authorList>
    </citation>
    <scope>NUCLEOTIDE SEQUENCE</scope>
    <source>
        <strain evidence="2">Cttph48</strain>
    </source>
</reference>
<evidence type="ECO:0000256" key="1">
    <source>
        <dbReference type="SAM" id="Phobius"/>
    </source>
</evidence>
<keyword evidence="1" id="KW-0812">Transmembrane</keyword>
<feature type="transmembrane region" description="Helical" evidence="1">
    <location>
        <begin position="60"/>
        <end position="81"/>
    </location>
</feature>
<keyword evidence="1" id="KW-1133">Transmembrane helix</keyword>